<evidence type="ECO:0000313" key="2">
    <source>
        <dbReference type="EMBL" id="RZU52682.1"/>
    </source>
</evidence>
<feature type="region of interest" description="Disordered" evidence="1">
    <location>
        <begin position="49"/>
        <end position="70"/>
    </location>
</feature>
<sequence length="70" mass="7510">MSGASVGLMTRQAAPRQRQRGTIDALPSGALRVRAYAGVDPLTKRRHDLTEVIPPGPNAAREAEKKRTGC</sequence>
<accession>A0A4Q7ZNR1</accession>
<organism evidence="2 3">
    <name type="scientific">Krasilnikovia cinnamomea</name>
    <dbReference type="NCBI Taxonomy" id="349313"/>
    <lineage>
        <taxon>Bacteria</taxon>
        <taxon>Bacillati</taxon>
        <taxon>Actinomycetota</taxon>
        <taxon>Actinomycetes</taxon>
        <taxon>Micromonosporales</taxon>
        <taxon>Micromonosporaceae</taxon>
        <taxon>Krasilnikovia</taxon>
    </lineage>
</organism>
<evidence type="ECO:0000313" key="3">
    <source>
        <dbReference type="Proteomes" id="UP000292564"/>
    </source>
</evidence>
<protein>
    <recommendedName>
        <fullName evidence="4">Integrase-like protein</fullName>
    </recommendedName>
</protein>
<dbReference type="EMBL" id="SHKY01000001">
    <property type="protein sequence ID" value="RZU52682.1"/>
    <property type="molecule type" value="Genomic_DNA"/>
</dbReference>
<dbReference type="Proteomes" id="UP000292564">
    <property type="component" value="Unassembled WGS sequence"/>
</dbReference>
<keyword evidence="3" id="KW-1185">Reference proteome</keyword>
<evidence type="ECO:0008006" key="4">
    <source>
        <dbReference type="Google" id="ProtNLM"/>
    </source>
</evidence>
<dbReference type="AlphaFoldDB" id="A0A4Q7ZNR1"/>
<feature type="region of interest" description="Disordered" evidence="1">
    <location>
        <begin position="1"/>
        <end position="22"/>
    </location>
</feature>
<feature type="compositionally biased region" description="Basic and acidic residues" evidence="1">
    <location>
        <begin position="61"/>
        <end position="70"/>
    </location>
</feature>
<evidence type="ECO:0000256" key="1">
    <source>
        <dbReference type="SAM" id="MobiDB-lite"/>
    </source>
</evidence>
<reference evidence="2 3" key="1">
    <citation type="submission" date="2019-02" db="EMBL/GenBank/DDBJ databases">
        <title>Sequencing the genomes of 1000 actinobacteria strains.</title>
        <authorList>
            <person name="Klenk H.-P."/>
        </authorList>
    </citation>
    <scope>NUCLEOTIDE SEQUENCE [LARGE SCALE GENOMIC DNA]</scope>
    <source>
        <strain evidence="2 3">DSM 45162</strain>
    </source>
</reference>
<proteinExistence type="predicted"/>
<comment type="caution">
    <text evidence="2">The sequence shown here is derived from an EMBL/GenBank/DDBJ whole genome shotgun (WGS) entry which is preliminary data.</text>
</comment>
<gene>
    <name evidence="2" type="ORF">EV385_4562</name>
</gene>
<name>A0A4Q7ZNR1_9ACTN</name>